<organism evidence="1 2">
    <name type="scientific">Desulfuromonas soudanensis</name>
    <dbReference type="NCBI Taxonomy" id="1603606"/>
    <lineage>
        <taxon>Bacteria</taxon>
        <taxon>Pseudomonadati</taxon>
        <taxon>Thermodesulfobacteriota</taxon>
        <taxon>Desulfuromonadia</taxon>
        <taxon>Desulfuromonadales</taxon>
        <taxon>Desulfuromonadaceae</taxon>
        <taxon>Desulfuromonas</taxon>
    </lineage>
</organism>
<dbReference type="OrthoDB" id="982633at2"/>
<dbReference type="Gene3D" id="3.30.70.2050">
    <property type="match status" value="1"/>
</dbReference>
<accession>A0A0M4D5G4</accession>
<evidence type="ECO:0000313" key="1">
    <source>
        <dbReference type="EMBL" id="ALC18088.1"/>
    </source>
</evidence>
<dbReference type="AlphaFoldDB" id="A0A0M4D5G4"/>
<keyword evidence="2" id="KW-1185">Reference proteome</keyword>
<dbReference type="InterPro" id="IPR008719">
    <property type="entry name" value="N2O_reductase_NosL"/>
</dbReference>
<reference evidence="1 2" key="1">
    <citation type="submission" date="2015-07" db="EMBL/GenBank/DDBJ databases">
        <title>Isolation and Genomic Characterization of a Novel Halophilic Metal-Reducing Deltaproteobacterium from the Deep Subsurface.</title>
        <authorList>
            <person name="Badalamenti J.P."/>
            <person name="Summers Z.M."/>
            <person name="Gralnick J.A."/>
            <person name="Bond D.R."/>
        </authorList>
    </citation>
    <scope>NUCLEOTIDE SEQUENCE [LARGE SCALE GENOMIC DNA]</scope>
    <source>
        <strain evidence="1 2">WTL</strain>
    </source>
</reference>
<gene>
    <name evidence="1" type="ORF">DSOUD_3369</name>
</gene>
<name>A0A0M4D5G4_9BACT</name>
<dbReference type="RefSeq" id="WP_096335454.1">
    <property type="nucleotide sequence ID" value="NZ_CP010802.1"/>
</dbReference>
<dbReference type="PANTHER" id="PTHR41247">
    <property type="entry name" value="HTH-TYPE TRANSCRIPTIONAL REPRESSOR YCNK"/>
    <property type="match status" value="1"/>
</dbReference>
<dbReference type="KEGG" id="des:DSOUD_3369"/>
<sequence length="160" mass="17640">MTRAGKLLLMMLGLSLFVLPGIVCAEEVSLPGPKERCVVCGMFVAPYPEWVASIEFRDGTTAFFDGPKDMFVYFFDLEKYRPGAKPDDIVAMVVTEYYTARPMPVGEVFFVSGSDVLGPMGYELVPVAGKENAETFMRDHGGKKIMQFNGLDFSEIPAGK</sequence>
<dbReference type="Pfam" id="PF05573">
    <property type="entry name" value="NosL"/>
    <property type="match status" value="1"/>
</dbReference>
<dbReference type="EMBL" id="CP010802">
    <property type="protein sequence ID" value="ALC18088.1"/>
    <property type="molecule type" value="Genomic_DNA"/>
</dbReference>
<dbReference type="PATRIC" id="fig|1603606.3.peg.3627"/>
<dbReference type="PANTHER" id="PTHR41247:SF1">
    <property type="entry name" value="HTH-TYPE TRANSCRIPTIONAL REPRESSOR YCNK"/>
    <property type="match status" value="1"/>
</dbReference>
<dbReference type="STRING" id="1603606.DSOUD_3369"/>
<protein>
    <submittedName>
        <fullName evidence="1">Nitrous oxide reductase accessory protein NosL</fullName>
    </submittedName>
</protein>
<evidence type="ECO:0000313" key="2">
    <source>
        <dbReference type="Proteomes" id="UP000057158"/>
    </source>
</evidence>
<proteinExistence type="predicted"/>
<dbReference type="Proteomes" id="UP000057158">
    <property type="component" value="Chromosome"/>
</dbReference>
<dbReference type="SUPFAM" id="SSF160387">
    <property type="entry name" value="NosL/MerB-like"/>
    <property type="match status" value="1"/>
</dbReference>